<dbReference type="GeneID" id="19735841"/>
<dbReference type="InterPro" id="IPR027417">
    <property type="entry name" value="P-loop_NTPase"/>
</dbReference>
<keyword evidence="4" id="KW-1185">Reference proteome</keyword>
<name>A0A059PAU8_9CAUD</name>
<dbReference type="PANTHER" id="PTHR41287:SF1">
    <property type="entry name" value="PROTEIN YMFN"/>
    <property type="match status" value="1"/>
</dbReference>
<dbReference type="InterPro" id="IPR046461">
    <property type="entry name" value="TerL_ATPase"/>
</dbReference>
<dbReference type="KEGG" id="vg:19735841"/>
<accession>A0A059PAU8</accession>
<feature type="domain" description="Terminase large subunit-like ATPase" evidence="1">
    <location>
        <begin position="88"/>
        <end position="248"/>
    </location>
</feature>
<dbReference type="InterPro" id="IPR046462">
    <property type="entry name" value="TerL_nuclease"/>
</dbReference>
<dbReference type="Pfam" id="PF20441">
    <property type="entry name" value="TerL_nuclease"/>
    <property type="match status" value="1"/>
</dbReference>
<dbReference type="Proteomes" id="UP000202085">
    <property type="component" value="Segment"/>
</dbReference>
<dbReference type="RefSeq" id="YP_009044729.1">
    <property type="nucleotide sequence ID" value="NC_024385.1"/>
</dbReference>
<dbReference type="SUPFAM" id="SSF52540">
    <property type="entry name" value="P-loop containing nucleoside triphosphate hydrolases"/>
    <property type="match status" value="1"/>
</dbReference>
<evidence type="ECO:0000313" key="4">
    <source>
        <dbReference type="Proteomes" id="UP000202085"/>
    </source>
</evidence>
<reference evidence="3 4" key="1">
    <citation type="journal article" date="2014" name="Int. J. Food Microbiol.">
        <title>Sequence and comparative analysis of Leuconostoc dairy bacteriophages.</title>
        <authorList>
            <person name="Kot W."/>
            <person name="Hansen L.H."/>
            <person name="Neve H."/>
            <person name="Hammer K."/>
            <person name="Jacobsen S."/>
            <person name="Pedersen P.D."/>
            <person name="Sorensen S.J."/>
            <person name="Heller K.J."/>
            <person name="Vogensen F.K."/>
        </authorList>
    </citation>
    <scope>NUCLEOTIDE SEQUENCE [LARGE SCALE GENOMIC DNA]</scope>
</reference>
<dbReference type="OrthoDB" id="1044at10239"/>
<evidence type="ECO:0000313" key="3">
    <source>
        <dbReference type="EMBL" id="AFY98338.1"/>
    </source>
</evidence>
<dbReference type="EMBL" id="KC013025">
    <property type="protein sequence ID" value="AFY98338.1"/>
    <property type="molecule type" value="Genomic_DNA"/>
</dbReference>
<dbReference type="Pfam" id="PF03354">
    <property type="entry name" value="TerL_ATPase"/>
    <property type="match status" value="1"/>
</dbReference>
<proteinExistence type="predicted"/>
<dbReference type="Gene3D" id="3.40.50.300">
    <property type="entry name" value="P-loop containing nucleotide triphosphate hydrolases"/>
    <property type="match status" value="1"/>
</dbReference>
<evidence type="ECO:0000259" key="1">
    <source>
        <dbReference type="Pfam" id="PF03354"/>
    </source>
</evidence>
<gene>
    <name evidence="3" type="ORF">phiLN12_010</name>
</gene>
<dbReference type="PANTHER" id="PTHR41287">
    <property type="match status" value="1"/>
</dbReference>
<dbReference type="InterPro" id="IPR005021">
    <property type="entry name" value="Terminase_largesu-like"/>
</dbReference>
<dbReference type="GO" id="GO:0004519">
    <property type="term" value="F:endonuclease activity"/>
    <property type="evidence" value="ECO:0007669"/>
    <property type="project" value="InterPro"/>
</dbReference>
<evidence type="ECO:0000259" key="2">
    <source>
        <dbReference type="Pfam" id="PF20441"/>
    </source>
</evidence>
<sequence length="546" mass="62966">MYWYYEYLKLYRDGKPMSQWVIKALDRVPYYLSHYNYNERYPKRLISFMENSLYLQKGDTGSKMKLEIEQKFWIELLGFEYEDGRPVITDLGLIIGAGSGKSTFMAGLALAVMIVDSHRGQDVLVMSNSVNQSQNTFRTATDMVSDDRSPLYDFKKMDLIQPIQGKIRWTPTNSQIEIKAMDNKTADGVNVRMAVFDEFHSYTTNVIENIRKSSAPKRKGTGFTTVYISTNGVTRDSVFDSYFKRWERILDGEIEDYSTFPMIYQLDDLQESTDITMYEKAMPFVKSISDPQITYENFMKTKGNPVAQAEFLAKSFNIPQSQYNSLFTTQELERAIAPHDFYFDNQVYVGWDLSAKNDLSSVAIFWESDGKIKVKSHAWLPKITMTEHTNKEQRLHYANFIANDELTLQDGGNIDSKEIFEWLQDYIYSNGLQVVGMGGDSYYAKEFIKLITDEFGADKYKPYRPITNVVSEPTQLIKGKIAENNAQLLDTLMLWSLNNVNVKVDGAGQVYPNKQKSADKIDPVWAFIMAYRAQLDDLNDNLFEWG</sequence>
<feature type="domain" description="Terminase large subunit-like endonuclease" evidence="2">
    <location>
        <begin position="253"/>
        <end position="531"/>
    </location>
</feature>
<organism evidence="3 4">
    <name type="scientific">Leuconostoc phage phiLN12</name>
    <dbReference type="NCBI Taxonomy" id="1262517"/>
    <lineage>
        <taxon>Viruses</taxon>
        <taxon>Duplodnaviria</taxon>
        <taxon>Heunggongvirae</taxon>
        <taxon>Uroviricota</taxon>
        <taxon>Caudoviricetes</taxon>
        <taxon>Mccleskeyvirinae</taxon>
        <taxon>Limdunavirus</taxon>
        <taxon>Limdunavirus LN12</taxon>
    </lineage>
</organism>
<protein>
    <submittedName>
        <fullName evidence="3">Putative terminase large subunit</fullName>
    </submittedName>
</protein>